<evidence type="ECO:0000313" key="3">
    <source>
        <dbReference type="Proteomes" id="UP000660262"/>
    </source>
</evidence>
<feature type="compositionally biased region" description="Low complexity" evidence="1">
    <location>
        <begin position="99"/>
        <end position="112"/>
    </location>
</feature>
<protein>
    <submittedName>
        <fullName evidence="2">Uncharacterized protein</fullName>
    </submittedName>
</protein>
<sequence length="361" mass="38272">MGPPVSAMGAFTQTRDNVDVATSSVDLDVSFEGDVDGDVDPDYERNRRRILSGRGVVATLPLALNDAAVSSKQAGQIQLAPIQGQNSAVLTPRTLQLDNNNNNNNNGNNNNGEHTTQHIPFQRKSPTSVLRGPDWLSSVSYPSDEMPKTRCPASSRFDKDSPFAKNAVAASKDRASTPRISPSLLDSGALTPRNLLPAVVHTPRSIETTTAALVQPPPVPPATAAGSVGRPPLSPRLSLGSGLAYTQRAPPPLNPIRPHPNASTAAQAPPDRRQVFEVLDTNLTMNATQASRANTSCGRLMRSSSEGLNNVRLSVPALPIVTSLPLMTNTLIDGSGSDVQTWSADVIRPTVQGKAQLARVR</sequence>
<name>A0A830HTZ7_9CHLO</name>
<organism evidence="2 3">
    <name type="scientific">Pycnococcus provasolii</name>
    <dbReference type="NCBI Taxonomy" id="41880"/>
    <lineage>
        <taxon>Eukaryota</taxon>
        <taxon>Viridiplantae</taxon>
        <taxon>Chlorophyta</taxon>
        <taxon>Pseudoscourfieldiophyceae</taxon>
        <taxon>Pseudoscourfieldiales</taxon>
        <taxon>Pycnococcaceae</taxon>
        <taxon>Pycnococcus</taxon>
    </lineage>
</organism>
<comment type="caution">
    <text evidence="2">The sequence shown here is derived from an EMBL/GenBank/DDBJ whole genome shotgun (WGS) entry which is preliminary data.</text>
</comment>
<dbReference type="AlphaFoldDB" id="A0A830HTZ7"/>
<dbReference type="Proteomes" id="UP000660262">
    <property type="component" value="Unassembled WGS sequence"/>
</dbReference>
<reference evidence="2" key="1">
    <citation type="submission" date="2020-10" db="EMBL/GenBank/DDBJ databases">
        <title>Unveiling of a novel bifunctional photoreceptor, Dualchrome1, isolated from a cosmopolitan green alga.</title>
        <authorList>
            <person name="Suzuki S."/>
            <person name="Kawachi M."/>
        </authorList>
    </citation>
    <scope>NUCLEOTIDE SEQUENCE</scope>
    <source>
        <strain evidence="2">NIES 2893</strain>
    </source>
</reference>
<gene>
    <name evidence="2" type="ORF">PPROV_000713800</name>
</gene>
<evidence type="ECO:0000256" key="1">
    <source>
        <dbReference type="SAM" id="MobiDB-lite"/>
    </source>
</evidence>
<feature type="region of interest" description="Disordered" evidence="1">
    <location>
        <begin position="97"/>
        <end position="118"/>
    </location>
</feature>
<evidence type="ECO:0000313" key="2">
    <source>
        <dbReference type="EMBL" id="GHP08399.1"/>
    </source>
</evidence>
<dbReference type="EMBL" id="BNJQ01000020">
    <property type="protein sequence ID" value="GHP08399.1"/>
    <property type="molecule type" value="Genomic_DNA"/>
</dbReference>
<keyword evidence="3" id="KW-1185">Reference proteome</keyword>
<accession>A0A830HTZ7</accession>
<proteinExistence type="predicted"/>